<sequence length="174" mass="18776">MPNHLSLLGIIHTAISILALFTGFYCLLRDGKIAPLTDNGKLYILLTIITCLTSFPIMKTGHFTGAHGLGVMVLALLPVGIYIKAVKPLTKTADYVQVFVMSATLFLSCIPAIVETLTRVPISRPIATGPNDPIIQTCLGILTLTFLVGVAYQLYKLKKSKKSGPTPDIHINLS</sequence>
<evidence type="ECO:0000256" key="1">
    <source>
        <dbReference type="SAM" id="Phobius"/>
    </source>
</evidence>
<evidence type="ECO:0000313" key="3">
    <source>
        <dbReference type="Proteomes" id="UP000566071"/>
    </source>
</evidence>
<evidence type="ECO:0000313" key="2">
    <source>
        <dbReference type="EMBL" id="NNU34817.1"/>
    </source>
</evidence>
<keyword evidence="3" id="KW-1185">Reference proteome</keyword>
<feature type="transmembrane region" description="Helical" evidence="1">
    <location>
        <begin position="95"/>
        <end position="114"/>
    </location>
</feature>
<dbReference type="RefSeq" id="WP_175270485.1">
    <property type="nucleotide sequence ID" value="NZ_JABFCR010000072.1"/>
</dbReference>
<dbReference type="EMBL" id="JABFCR010000072">
    <property type="protein sequence ID" value="NNU34817.1"/>
    <property type="molecule type" value="Genomic_DNA"/>
</dbReference>
<protein>
    <recommendedName>
        <fullName evidence="4">DUF2306 domain-containing protein</fullName>
    </recommendedName>
</protein>
<dbReference type="Proteomes" id="UP000566071">
    <property type="component" value="Unassembled WGS sequence"/>
</dbReference>
<evidence type="ECO:0008006" key="4">
    <source>
        <dbReference type="Google" id="ProtNLM"/>
    </source>
</evidence>
<accession>A0ABX1W3L7</accession>
<reference evidence="2 3" key="1">
    <citation type="submission" date="2020-05" db="EMBL/GenBank/DDBJ databases">
        <authorList>
            <person name="Khan S.A."/>
            <person name="Jeon C.O."/>
            <person name="Chun B.H."/>
        </authorList>
    </citation>
    <scope>NUCLEOTIDE SEQUENCE [LARGE SCALE GENOMIC DNA]</scope>
    <source>
        <strain evidence="2 3">S1162</strain>
    </source>
</reference>
<feature type="transmembrane region" description="Helical" evidence="1">
    <location>
        <begin position="6"/>
        <end position="28"/>
    </location>
</feature>
<keyword evidence="1" id="KW-0812">Transmembrane</keyword>
<feature type="transmembrane region" description="Helical" evidence="1">
    <location>
        <begin position="40"/>
        <end position="58"/>
    </location>
</feature>
<keyword evidence="1" id="KW-0472">Membrane</keyword>
<proteinExistence type="predicted"/>
<comment type="caution">
    <text evidence="2">The sequence shown here is derived from an EMBL/GenBank/DDBJ whole genome shotgun (WGS) entry which is preliminary data.</text>
</comment>
<feature type="transmembrane region" description="Helical" evidence="1">
    <location>
        <begin position="64"/>
        <end position="83"/>
    </location>
</feature>
<name>A0ABX1W3L7_9SPHI</name>
<gene>
    <name evidence="2" type="ORF">HK413_13525</name>
</gene>
<keyword evidence="1" id="KW-1133">Transmembrane helix</keyword>
<organism evidence="2 3">
    <name type="scientific">Mucilaginibacter humi</name>
    <dbReference type="NCBI Taxonomy" id="2732510"/>
    <lineage>
        <taxon>Bacteria</taxon>
        <taxon>Pseudomonadati</taxon>
        <taxon>Bacteroidota</taxon>
        <taxon>Sphingobacteriia</taxon>
        <taxon>Sphingobacteriales</taxon>
        <taxon>Sphingobacteriaceae</taxon>
        <taxon>Mucilaginibacter</taxon>
    </lineage>
</organism>
<feature type="transmembrane region" description="Helical" evidence="1">
    <location>
        <begin position="134"/>
        <end position="155"/>
    </location>
</feature>